<dbReference type="KEGG" id="blag:BLTE_11500"/>
<evidence type="ECO:0000313" key="2">
    <source>
        <dbReference type="EMBL" id="BBF92465.1"/>
    </source>
</evidence>
<accession>A0A348FYT2</accession>
<gene>
    <name evidence="2" type="ORF">BLTE_11500</name>
</gene>
<dbReference type="AlphaFoldDB" id="A0A348FYT2"/>
<sequence length="144" mass="16394">MAEPNSCDDAKTSNGRQLADTQASSAQDSTHQQHGRLWLQGPTGKYQFGRSGVDRIKQCCRHQFSILGPADTVRSGDLQDHRVNPRSFPWRDYGPQINEIWNWNWRKRDHDKPPYRFAPPATDANTAAALCARAPWRVEPAIIR</sequence>
<protein>
    <submittedName>
        <fullName evidence="2">Uncharacterized protein</fullName>
    </submittedName>
</protein>
<organism evidence="2 3">
    <name type="scientific">Blastochloris tepida</name>
    <dbReference type="NCBI Taxonomy" id="2233851"/>
    <lineage>
        <taxon>Bacteria</taxon>
        <taxon>Pseudomonadati</taxon>
        <taxon>Pseudomonadota</taxon>
        <taxon>Alphaproteobacteria</taxon>
        <taxon>Hyphomicrobiales</taxon>
        <taxon>Blastochloridaceae</taxon>
        <taxon>Blastochloris</taxon>
    </lineage>
</organism>
<keyword evidence="3" id="KW-1185">Reference proteome</keyword>
<evidence type="ECO:0000313" key="3">
    <source>
        <dbReference type="Proteomes" id="UP000266934"/>
    </source>
</evidence>
<name>A0A348FYT2_9HYPH</name>
<proteinExistence type="predicted"/>
<dbReference type="Proteomes" id="UP000266934">
    <property type="component" value="Chromosome"/>
</dbReference>
<dbReference type="EMBL" id="AP018907">
    <property type="protein sequence ID" value="BBF92465.1"/>
    <property type="molecule type" value="Genomic_DNA"/>
</dbReference>
<feature type="region of interest" description="Disordered" evidence="1">
    <location>
        <begin position="1"/>
        <end position="43"/>
    </location>
</feature>
<reference evidence="2 3" key="1">
    <citation type="submission" date="2018-08" db="EMBL/GenBank/DDBJ databases">
        <title>Complete genome sequencing of Blastochloris tepida GI.</title>
        <authorList>
            <person name="Tsukatani Y."/>
            <person name="Mori H."/>
        </authorList>
    </citation>
    <scope>NUCLEOTIDE SEQUENCE [LARGE SCALE GENOMIC DNA]</scope>
    <source>
        <strain evidence="2 3">GI</strain>
    </source>
</reference>
<evidence type="ECO:0000256" key="1">
    <source>
        <dbReference type="SAM" id="MobiDB-lite"/>
    </source>
</evidence>
<feature type="compositionally biased region" description="Polar residues" evidence="1">
    <location>
        <begin position="12"/>
        <end position="32"/>
    </location>
</feature>